<sequence length="213" mass="24302">MSRDIKDQERVDVLAEKRNALLAIAIGAESPKPRSRDWYRTTYCPTATQNLADDEGRRASEVSGRRFTDSDGETEYQDVLGSRFDSMNHDKLKELHTQIVAKLRAPPIGDIPNLRPGITPQKHQMYAVGKVELAMISQLKGMILLDPLVTPLSCFQQRMKEIKKFFNEDSMSAFRLARDRANVDAIFCYKIIATTYHQVSAELGSYRQSYKRI</sequence>
<evidence type="ECO:0000313" key="3">
    <source>
        <dbReference type="Proteomes" id="UP001152024"/>
    </source>
</evidence>
<feature type="region of interest" description="Disordered" evidence="1">
    <location>
        <begin position="51"/>
        <end position="72"/>
    </location>
</feature>
<proteinExistence type="predicted"/>
<comment type="caution">
    <text evidence="2">The sequence shown here is derived from an EMBL/GenBank/DDBJ whole genome shotgun (WGS) entry which is preliminary data.</text>
</comment>
<dbReference type="Proteomes" id="UP001152024">
    <property type="component" value="Unassembled WGS sequence"/>
</dbReference>
<protein>
    <submittedName>
        <fullName evidence="2">Uncharacterized protein</fullName>
    </submittedName>
</protein>
<evidence type="ECO:0000313" key="2">
    <source>
        <dbReference type="EMBL" id="KAJ4134791.1"/>
    </source>
</evidence>
<organism evidence="2 3">
    <name type="scientific">Fusarium equiseti</name>
    <name type="common">Fusarium scirpi</name>
    <dbReference type="NCBI Taxonomy" id="61235"/>
    <lineage>
        <taxon>Eukaryota</taxon>
        <taxon>Fungi</taxon>
        <taxon>Dikarya</taxon>
        <taxon>Ascomycota</taxon>
        <taxon>Pezizomycotina</taxon>
        <taxon>Sordariomycetes</taxon>
        <taxon>Hypocreomycetidae</taxon>
        <taxon>Hypocreales</taxon>
        <taxon>Nectriaceae</taxon>
        <taxon>Fusarium</taxon>
        <taxon>Fusarium incarnatum-equiseti species complex</taxon>
    </lineage>
</organism>
<accession>A0ABQ8RG63</accession>
<feature type="compositionally biased region" description="Basic and acidic residues" evidence="1">
    <location>
        <begin position="54"/>
        <end position="69"/>
    </location>
</feature>
<evidence type="ECO:0000256" key="1">
    <source>
        <dbReference type="SAM" id="MobiDB-lite"/>
    </source>
</evidence>
<dbReference type="EMBL" id="JAOQBH010000006">
    <property type="protein sequence ID" value="KAJ4134791.1"/>
    <property type="molecule type" value="Genomic_DNA"/>
</dbReference>
<keyword evidence="3" id="KW-1185">Reference proteome</keyword>
<reference evidence="2" key="1">
    <citation type="submission" date="2022-09" db="EMBL/GenBank/DDBJ databases">
        <title>Fusarium specimens isolated from Avocado Roots.</title>
        <authorList>
            <person name="Stajich J."/>
            <person name="Roper C."/>
            <person name="Heimlech-Rivalta G."/>
        </authorList>
    </citation>
    <scope>NUCLEOTIDE SEQUENCE</scope>
    <source>
        <strain evidence="2">CF00095</strain>
    </source>
</reference>
<name>A0ABQ8RG63_FUSEQ</name>
<gene>
    <name evidence="2" type="ORF">NW768_004394</name>
</gene>